<dbReference type="PANTHER" id="PTHR46071">
    <property type="entry name" value="ANKYRIN REPEAT AND BTB/POZ DOMAIN-CONTAINING"/>
    <property type="match status" value="1"/>
</dbReference>
<evidence type="ECO:0000256" key="1">
    <source>
        <dbReference type="ARBA" id="ARBA00022737"/>
    </source>
</evidence>
<dbReference type="Gene3D" id="3.30.710.10">
    <property type="entry name" value="Potassium Channel Kv1.1, Chain A"/>
    <property type="match status" value="1"/>
</dbReference>
<feature type="compositionally biased region" description="Basic and acidic residues" evidence="3">
    <location>
        <begin position="8"/>
        <end position="24"/>
    </location>
</feature>
<dbReference type="InterPro" id="IPR059008">
    <property type="entry name" value="ABTB2/3_histone"/>
</dbReference>
<reference evidence="5 6" key="1">
    <citation type="submission" date="2018-08" db="EMBL/GenBank/DDBJ databases">
        <authorList>
            <person name="Laetsch R D."/>
            <person name="Stevens L."/>
            <person name="Kumar S."/>
            <person name="Blaxter L. M."/>
        </authorList>
    </citation>
    <scope>NUCLEOTIDE SEQUENCE [LARGE SCALE GENOMIC DNA]</scope>
</reference>
<feature type="compositionally biased region" description="Polar residues" evidence="3">
    <location>
        <begin position="157"/>
        <end position="174"/>
    </location>
</feature>
<dbReference type="Gene3D" id="1.25.40.20">
    <property type="entry name" value="Ankyrin repeat-containing domain"/>
    <property type="match status" value="1"/>
</dbReference>
<name>A0A3P6TZK2_LITSI</name>
<dbReference type="Pfam" id="PF26281">
    <property type="entry name" value="Histone_ABTB"/>
    <property type="match status" value="1"/>
</dbReference>
<dbReference type="InterPro" id="IPR002110">
    <property type="entry name" value="Ankyrin_rpt"/>
</dbReference>
<keyword evidence="6" id="KW-1185">Reference proteome</keyword>
<accession>A0A3P6TZK2</accession>
<dbReference type="SUPFAM" id="SSF54695">
    <property type="entry name" value="POZ domain"/>
    <property type="match status" value="1"/>
</dbReference>
<keyword evidence="1" id="KW-0677">Repeat</keyword>
<dbReference type="EMBL" id="UYRX01000590">
    <property type="protein sequence ID" value="VDK84240.1"/>
    <property type="molecule type" value="Genomic_DNA"/>
</dbReference>
<feature type="region of interest" description="Disordered" evidence="3">
    <location>
        <begin position="157"/>
        <end position="181"/>
    </location>
</feature>
<proteinExistence type="predicted"/>
<dbReference type="PROSITE" id="PS50097">
    <property type="entry name" value="BTB"/>
    <property type="match status" value="1"/>
</dbReference>
<dbReference type="OrthoDB" id="2316821at2759"/>
<evidence type="ECO:0000313" key="6">
    <source>
        <dbReference type="Proteomes" id="UP000277928"/>
    </source>
</evidence>
<sequence>MPRLGWRSNDKKNGRNKNNETKLPDRLTQALKALRPGVLSHVSHLSSSFKNQESNYVATADDVVYYPSPEQYRNRQIQRLSTVTSHAAHKSPTRTNLPIQSNVESVNTFEQIQQLYRSVPNLCTIGEESPRKEESALYHSNGLRRKDPHYESLRNAVHSSSPFLDTAGSPTDSGYRSAPPTCHQQHEHFAERVHEPTTAMNCPSLETSSPQVNHYRRHPSTQDNDFQCLSREFVLTSPKDTDDNLQTKSSTTIKLRKCLESALYLLADEIRRLSLQFVKCRVLDIKTAVKVLFSDTVAGSCIKAGIQATSIYALSGSASLKTSMRRRAGLCFHLGHFYKWMIESQISEIILDEAAVFLCAVLECLLEEIILACITSGFYEGELAAADSLNKRLLDCENNVRKLLAGNNGRIMVEKEADFMTTNRPRYSDKLSSLRVNTEAQLIKLLQMKRVERNDCETVDRDNLRASYNSSTMSEWIRISEAYAMHHSSDAIDEDDVRQAARILFSVDCPPRFLSFSNSEISLKRSVKNQQKLKQEIAFQLLRVNSEEAVSMVLDFFGPARLRNLDALGLTALSEAILTGNDRAVNALILAAPDLNIPVPNEQNAKNSSTLLMDFAGWTPVTWAVAQRNYSLTVRLIDACAQVENSSMIKETPLQVAATLGDADIIRKLLKCNANPFRTTINYDSTRRNQRHVGSPSAVALAAAYNHRHILRMMLAAGINYKSSKENLSLKNFLVENEVELGKNQACLNLPSNIHSFLHLFNNEQKQALNEAMYYAAETWHIDIAMDLRKIGVGWNLHTWTTCLQAAHAQRSRDYKLLLLDDFNFRLTDELTCDNVREIATLLFDIIRSECPSPTKELRQTGAIISSFYRCMCAGRKTIIIKADNLESRSNENRKAVIDLSYVNNPDLSDITFLVNAHIPSITKKRVANKVFYGHRIVLTNASTIFRKLLDDNGNQIRLDNISYETFHVCFAR</sequence>
<dbReference type="OMA" id="QPRHRKE"/>
<dbReference type="InterPro" id="IPR000210">
    <property type="entry name" value="BTB/POZ_dom"/>
</dbReference>
<dbReference type="InterPro" id="IPR011333">
    <property type="entry name" value="SKP1/BTB/POZ_sf"/>
</dbReference>
<dbReference type="GO" id="GO:0046982">
    <property type="term" value="F:protein heterodimerization activity"/>
    <property type="evidence" value="ECO:0007669"/>
    <property type="project" value="InterPro"/>
</dbReference>
<gene>
    <name evidence="5" type="ORF">NLS_LOCUS6566</name>
</gene>
<evidence type="ECO:0000256" key="3">
    <source>
        <dbReference type="SAM" id="MobiDB-lite"/>
    </source>
</evidence>
<dbReference type="STRING" id="42156.A0A3P6TZK2"/>
<dbReference type="SUPFAM" id="SSF47113">
    <property type="entry name" value="Histone-fold"/>
    <property type="match status" value="1"/>
</dbReference>
<evidence type="ECO:0000313" key="5">
    <source>
        <dbReference type="EMBL" id="VDK84240.1"/>
    </source>
</evidence>
<organism evidence="5 6">
    <name type="scientific">Litomosoides sigmodontis</name>
    <name type="common">Filarial nematode worm</name>
    <dbReference type="NCBI Taxonomy" id="42156"/>
    <lineage>
        <taxon>Eukaryota</taxon>
        <taxon>Metazoa</taxon>
        <taxon>Ecdysozoa</taxon>
        <taxon>Nematoda</taxon>
        <taxon>Chromadorea</taxon>
        <taxon>Rhabditida</taxon>
        <taxon>Spirurina</taxon>
        <taxon>Spiruromorpha</taxon>
        <taxon>Filarioidea</taxon>
        <taxon>Onchocercidae</taxon>
        <taxon>Litomosoides</taxon>
    </lineage>
</organism>
<keyword evidence="2" id="KW-0040">ANK repeat</keyword>
<dbReference type="SMART" id="SM00248">
    <property type="entry name" value="ANK"/>
    <property type="match status" value="4"/>
</dbReference>
<feature type="region of interest" description="Disordered" evidence="3">
    <location>
        <begin position="1"/>
        <end position="24"/>
    </location>
</feature>
<dbReference type="PANTHER" id="PTHR46071:SF2">
    <property type="entry name" value="ANKYRIN REPEAT AND BTB_POZ DOMAIN-CONTAINING PROTEIN 2-LIKE PROTEIN"/>
    <property type="match status" value="1"/>
</dbReference>
<dbReference type="InterPro" id="IPR036770">
    <property type="entry name" value="Ankyrin_rpt-contain_sf"/>
</dbReference>
<dbReference type="InterPro" id="IPR052089">
    <property type="entry name" value="Ankyrin-BTB/POZ_domain"/>
</dbReference>
<dbReference type="SUPFAM" id="SSF48403">
    <property type="entry name" value="Ankyrin repeat"/>
    <property type="match status" value="1"/>
</dbReference>
<dbReference type="InterPro" id="IPR009072">
    <property type="entry name" value="Histone-fold"/>
</dbReference>
<dbReference type="AlphaFoldDB" id="A0A3P6TZK2"/>
<evidence type="ECO:0000256" key="2">
    <source>
        <dbReference type="ARBA" id="ARBA00023043"/>
    </source>
</evidence>
<evidence type="ECO:0000259" key="4">
    <source>
        <dbReference type="PROSITE" id="PS50097"/>
    </source>
</evidence>
<dbReference type="Gene3D" id="1.10.20.10">
    <property type="entry name" value="Histone, subunit A"/>
    <property type="match status" value="1"/>
</dbReference>
<dbReference type="Proteomes" id="UP000277928">
    <property type="component" value="Unassembled WGS sequence"/>
</dbReference>
<dbReference type="Pfam" id="PF00023">
    <property type="entry name" value="Ank"/>
    <property type="match status" value="1"/>
</dbReference>
<feature type="domain" description="BTB" evidence="4">
    <location>
        <begin position="909"/>
        <end position="973"/>
    </location>
</feature>
<protein>
    <recommendedName>
        <fullName evidence="4">BTB domain-containing protein</fullName>
    </recommendedName>
</protein>